<dbReference type="Pfam" id="PF00465">
    <property type="entry name" value="Fe-ADH"/>
    <property type="match status" value="1"/>
</dbReference>
<dbReference type="InterPro" id="IPR056798">
    <property type="entry name" value="ADH_Fe_C"/>
</dbReference>
<dbReference type="EMBL" id="JAGFNZ010000002">
    <property type="protein sequence ID" value="MBW7572283.1"/>
    <property type="molecule type" value="Genomic_DNA"/>
</dbReference>
<dbReference type="PROSITE" id="PS00060">
    <property type="entry name" value="ADH_IRON_2"/>
    <property type="match status" value="1"/>
</dbReference>
<dbReference type="InterPro" id="IPR018211">
    <property type="entry name" value="ADH_Fe_CS"/>
</dbReference>
<gene>
    <name evidence="4" type="ORF">J5W02_05595</name>
</gene>
<dbReference type="InterPro" id="IPR001670">
    <property type="entry name" value="ADH_Fe/GldA"/>
</dbReference>
<proteinExistence type="predicted"/>
<name>A0ABS7DLX1_9FIRM</name>
<dbReference type="Pfam" id="PF25137">
    <property type="entry name" value="ADH_Fe_C"/>
    <property type="match status" value="1"/>
</dbReference>
<accession>A0ABS7DLX1</accession>
<protein>
    <submittedName>
        <fullName evidence="4">Iron-containing alcohol dehydrogenase</fullName>
    </submittedName>
</protein>
<dbReference type="PROSITE" id="PS00913">
    <property type="entry name" value="ADH_IRON_1"/>
    <property type="match status" value="1"/>
</dbReference>
<keyword evidence="5" id="KW-1185">Reference proteome</keyword>
<evidence type="ECO:0000259" key="2">
    <source>
        <dbReference type="Pfam" id="PF00465"/>
    </source>
</evidence>
<reference evidence="4 5" key="1">
    <citation type="submission" date="2021-03" db="EMBL/GenBank/DDBJ databases">
        <title>Caproiciproducens sp. nov. isolated from feces of cow.</title>
        <authorList>
            <person name="Choi J.-Y."/>
        </authorList>
    </citation>
    <scope>NUCLEOTIDE SEQUENCE [LARGE SCALE GENOMIC DNA]</scope>
    <source>
        <strain evidence="4 5">AGMB10547</strain>
    </source>
</reference>
<dbReference type="Gene3D" id="3.40.50.1970">
    <property type="match status" value="1"/>
</dbReference>
<dbReference type="PANTHER" id="PTHR11496">
    <property type="entry name" value="ALCOHOL DEHYDROGENASE"/>
    <property type="match status" value="1"/>
</dbReference>
<dbReference type="Gene3D" id="1.20.1090.10">
    <property type="entry name" value="Dehydroquinate synthase-like - alpha domain"/>
    <property type="match status" value="1"/>
</dbReference>
<comment type="caution">
    <text evidence="4">The sequence shown here is derived from an EMBL/GenBank/DDBJ whole genome shotgun (WGS) entry which is preliminary data.</text>
</comment>
<evidence type="ECO:0000313" key="5">
    <source>
        <dbReference type="Proteomes" id="UP000719942"/>
    </source>
</evidence>
<dbReference type="CDD" id="cd08180">
    <property type="entry name" value="PDD"/>
    <property type="match status" value="1"/>
</dbReference>
<dbReference type="Proteomes" id="UP000719942">
    <property type="component" value="Unassembled WGS sequence"/>
</dbReference>
<evidence type="ECO:0000256" key="1">
    <source>
        <dbReference type="ARBA" id="ARBA00023002"/>
    </source>
</evidence>
<dbReference type="SUPFAM" id="SSF56796">
    <property type="entry name" value="Dehydroquinate synthase-like"/>
    <property type="match status" value="1"/>
</dbReference>
<dbReference type="PANTHER" id="PTHR11496:SF83">
    <property type="entry name" value="HYDROXYACID-OXOACID TRANSHYDROGENASE, MITOCHONDRIAL"/>
    <property type="match status" value="1"/>
</dbReference>
<evidence type="ECO:0000259" key="3">
    <source>
        <dbReference type="Pfam" id="PF25137"/>
    </source>
</evidence>
<organism evidence="4 5">
    <name type="scientific">Caproiciproducens faecalis</name>
    <dbReference type="NCBI Taxonomy" id="2820301"/>
    <lineage>
        <taxon>Bacteria</taxon>
        <taxon>Bacillati</taxon>
        <taxon>Bacillota</taxon>
        <taxon>Clostridia</taxon>
        <taxon>Eubacteriales</taxon>
        <taxon>Acutalibacteraceae</taxon>
        <taxon>Caproiciproducens</taxon>
    </lineage>
</organism>
<dbReference type="InterPro" id="IPR039697">
    <property type="entry name" value="Alcohol_dehydrogenase_Fe"/>
</dbReference>
<feature type="domain" description="Alcohol dehydrogenase iron-type/glycerol dehydrogenase GldA" evidence="2">
    <location>
        <begin position="10"/>
        <end position="160"/>
    </location>
</feature>
<sequence length="373" mass="40762">MKLDRIYLRTKIFYGENSLERLSSILGKRIWIICDRFLIENGSIRKVLEVIDNSNEVKLFNGVLPDTPLTVIGKGVAILKQFRPEVIIAFGGGSAIDTAKGILYFAREMKADAGIPLIAIPTTSGTGSEVTAATVVVDHETKKKHIFFDDSIYPDEAILDAKLTLSLPPEITANTGMDVLTHAMEAYVAKGASVYTDALAEKAVELIMKSLLQCYRHGDDGQAREQMLLASSLAGIAFSIAGLGMSHSVAHQVGGTFHIAHGLANAVLLNEVVLFNSRDSEVRAKYAQMAYRTGMVERSVDPGFAVDVLLTCIMSLKKMMNMPLTLAECGVSKEDFDKNVRYVAQNAVKDGCTPMNPIKITEQDVELLLKKLY</sequence>
<feature type="domain" description="Fe-containing alcohol dehydrogenase-like C-terminal" evidence="3">
    <location>
        <begin position="172"/>
        <end position="373"/>
    </location>
</feature>
<evidence type="ECO:0000313" key="4">
    <source>
        <dbReference type="EMBL" id="MBW7572283.1"/>
    </source>
</evidence>
<keyword evidence="1" id="KW-0560">Oxidoreductase</keyword>